<accession>A0ABN1XKJ2</accession>
<protein>
    <submittedName>
        <fullName evidence="1">Uncharacterized protein</fullName>
    </submittedName>
</protein>
<sequence length="90" mass="9887">MSYSVTLAIGAPMTDLRRVSVDELLGRVETALGTRRDRAALAERGTEASPSHALDRVRTQLGNLYRHTVRESTNPAVRGARDSIRELLAN</sequence>
<evidence type="ECO:0000313" key="1">
    <source>
        <dbReference type="EMBL" id="GAA1384033.1"/>
    </source>
</evidence>
<keyword evidence="2" id="KW-1185">Reference proteome</keyword>
<evidence type="ECO:0000313" key="2">
    <source>
        <dbReference type="Proteomes" id="UP001499863"/>
    </source>
</evidence>
<gene>
    <name evidence="1" type="ORF">GCM10009639_05110</name>
</gene>
<name>A0ABN1XKJ2_9ACTN</name>
<reference evidence="1 2" key="1">
    <citation type="journal article" date="2019" name="Int. J. Syst. Evol. Microbiol.">
        <title>The Global Catalogue of Microorganisms (GCM) 10K type strain sequencing project: providing services to taxonomists for standard genome sequencing and annotation.</title>
        <authorList>
            <consortium name="The Broad Institute Genomics Platform"/>
            <consortium name="The Broad Institute Genome Sequencing Center for Infectious Disease"/>
            <person name="Wu L."/>
            <person name="Ma J."/>
        </authorList>
    </citation>
    <scope>NUCLEOTIDE SEQUENCE [LARGE SCALE GENOMIC DNA]</scope>
    <source>
        <strain evidence="1 2">JCM 12393</strain>
    </source>
</reference>
<comment type="caution">
    <text evidence="1">The sequence shown here is derived from an EMBL/GenBank/DDBJ whole genome shotgun (WGS) entry which is preliminary data.</text>
</comment>
<dbReference type="Proteomes" id="UP001499863">
    <property type="component" value="Unassembled WGS sequence"/>
</dbReference>
<organism evidence="1 2">
    <name type="scientific">Kitasatospora putterlickiae</name>
    <dbReference type="NCBI Taxonomy" id="221725"/>
    <lineage>
        <taxon>Bacteria</taxon>
        <taxon>Bacillati</taxon>
        <taxon>Actinomycetota</taxon>
        <taxon>Actinomycetes</taxon>
        <taxon>Kitasatosporales</taxon>
        <taxon>Streptomycetaceae</taxon>
        <taxon>Kitasatospora</taxon>
    </lineage>
</organism>
<dbReference type="EMBL" id="BAAAKJ010000021">
    <property type="protein sequence ID" value="GAA1384033.1"/>
    <property type="molecule type" value="Genomic_DNA"/>
</dbReference>
<proteinExistence type="predicted"/>